<feature type="transmembrane region" description="Helical" evidence="5">
    <location>
        <begin position="275"/>
        <end position="300"/>
    </location>
</feature>
<feature type="region of interest" description="Disordered" evidence="4">
    <location>
        <begin position="627"/>
        <end position="648"/>
    </location>
</feature>
<organism evidence="8 9">
    <name type="scientific">Pusillimonas noertemannii</name>
    <dbReference type="NCBI Taxonomy" id="305977"/>
    <lineage>
        <taxon>Bacteria</taxon>
        <taxon>Pseudomonadati</taxon>
        <taxon>Pseudomonadota</taxon>
        <taxon>Betaproteobacteria</taxon>
        <taxon>Burkholderiales</taxon>
        <taxon>Alcaligenaceae</taxon>
        <taxon>Pusillimonas</taxon>
    </lineage>
</organism>
<dbReference type="Pfam" id="PF00512">
    <property type="entry name" value="HisKA"/>
    <property type="match status" value="1"/>
</dbReference>
<feature type="transmembrane region" description="Helical" evidence="5">
    <location>
        <begin position="306"/>
        <end position="327"/>
    </location>
</feature>
<dbReference type="RefSeq" id="WP_116518370.1">
    <property type="nucleotide sequence ID" value="NZ_JACCEX010000002.1"/>
</dbReference>
<dbReference type="STRING" id="1231391.GCA_000308195_02541"/>
<dbReference type="InterPro" id="IPR003661">
    <property type="entry name" value="HisK_dim/P_dom"/>
</dbReference>
<evidence type="ECO:0000256" key="4">
    <source>
        <dbReference type="SAM" id="MobiDB-lite"/>
    </source>
</evidence>
<dbReference type="Proteomes" id="UP000246145">
    <property type="component" value="Unassembled WGS sequence"/>
</dbReference>
<sequence>MRRCVLVWLVVLASMLGAPVALATVTLQAHTPQVSLEGQLQHYADPSGALSFDAVRSQHFQRMPDFRSLGYDDAVHWFRVELSRAKGAPSRWILAIGMPELEEVDLWVQQADGGFEPHAMGYYRPYQNRPLQTRLFAVPVDVRESTQVYIRVRTHNAINVQAQLWQPSAFSAHQTRDNFYRGVYFGVLLLTVILYLILGVRLRDVPMAAYAGYVASLLLFHLGTNGYLPVLLDGRGAWMVDALSRVGWLGGAVSIVLMWDRLLNLKRHYPVIHRLYWFTLYLNLGLLPFALMPSLVAPWLLVVVKLANGLNSLNFLLGMAVVLILWRRTRQVELMVYFIAFIIPALGTLINTVGNQGALAQNLFTTNLYQIASLVHVLVMSYGMALRLRQLQRGKAAAEQEAAVATQRTEEQRRFVAMLSHEFRNPLAAIDRAAEMIQIKVPGMQASEIQRLERIRGNVATLSNFVDNFLLVEMLEHRGVAASRRPCALGPLLKNLVRQLGEADEARVQLRVMPEDLAFEVDETLLGAAVGNLVSNALRYSPADSKVEVSAVRDEAGLRIRVVDHGPGLDEAALAQLGTPYFRAGTSLGKKGSGLGYHFTQRIAQAHKGSLHASSGQGQGLTVEMFLPNPGSQPLPGRPSAAECAGQH</sequence>
<dbReference type="SUPFAM" id="SSF55874">
    <property type="entry name" value="ATPase domain of HSP90 chaperone/DNA topoisomerase II/histidine kinase"/>
    <property type="match status" value="1"/>
</dbReference>
<dbReference type="InterPro" id="IPR011623">
    <property type="entry name" value="7TMR_DISM_rcpt_extracell_dom1"/>
</dbReference>
<evidence type="ECO:0000256" key="6">
    <source>
        <dbReference type="SAM" id="SignalP"/>
    </source>
</evidence>
<dbReference type="CDD" id="cd00082">
    <property type="entry name" value="HisKA"/>
    <property type="match status" value="1"/>
</dbReference>
<dbReference type="Pfam" id="PF07695">
    <property type="entry name" value="7TMR-DISM_7TM"/>
    <property type="match status" value="1"/>
</dbReference>
<dbReference type="PRINTS" id="PR00344">
    <property type="entry name" value="BCTRLSENSOR"/>
</dbReference>
<dbReference type="InterPro" id="IPR036097">
    <property type="entry name" value="HisK_dim/P_sf"/>
</dbReference>
<dbReference type="Gene3D" id="1.10.287.130">
    <property type="match status" value="1"/>
</dbReference>
<evidence type="ECO:0000256" key="5">
    <source>
        <dbReference type="SAM" id="Phobius"/>
    </source>
</evidence>
<evidence type="ECO:0000256" key="1">
    <source>
        <dbReference type="ARBA" id="ARBA00000085"/>
    </source>
</evidence>
<protein>
    <recommendedName>
        <fullName evidence="2">histidine kinase</fullName>
        <ecNumber evidence="2">2.7.13.3</ecNumber>
    </recommendedName>
</protein>
<dbReference type="InterPro" id="IPR003594">
    <property type="entry name" value="HATPase_dom"/>
</dbReference>
<evidence type="ECO:0000256" key="3">
    <source>
        <dbReference type="ARBA" id="ARBA00022553"/>
    </source>
</evidence>
<dbReference type="Gene3D" id="3.30.565.10">
    <property type="entry name" value="Histidine kinase-like ATPase, C-terminal domain"/>
    <property type="match status" value="1"/>
</dbReference>
<proteinExistence type="predicted"/>
<dbReference type="PANTHER" id="PTHR43547">
    <property type="entry name" value="TWO-COMPONENT HISTIDINE KINASE"/>
    <property type="match status" value="1"/>
</dbReference>
<dbReference type="InterPro" id="IPR036890">
    <property type="entry name" value="HATPase_C_sf"/>
</dbReference>
<dbReference type="InterPro" id="IPR011622">
    <property type="entry name" value="7TMR_DISM_rcpt_extracell_dom2"/>
</dbReference>
<dbReference type="Gene3D" id="2.60.40.2380">
    <property type="match status" value="1"/>
</dbReference>
<dbReference type="GO" id="GO:0000155">
    <property type="term" value="F:phosphorelay sensor kinase activity"/>
    <property type="evidence" value="ECO:0007669"/>
    <property type="project" value="InterPro"/>
</dbReference>
<dbReference type="Pfam" id="PF02518">
    <property type="entry name" value="HATPase_c"/>
    <property type="match status" value="1"/>
</dbReference>
<dbReference type="AlphaFoldDB" id="A0A2U1CN74"/>
<comment type="catalytic activity">
    <reaction evidence="1">
        <text>ATP + protein L-histidine = ADP + protein N-phospho-L-histidine.</text>
        <dbReference type="EC" id="2.7.13.3"/>
    </reaction>
</comment>
<dbReference type="Pfam" id="PF07696">
    <property type="entry name" value="7TMR-DISMED2"/>
    <property type="match status" value="1"/>
</dbReference>
<dbReference type="PROSITE" id="PS50109">
    <property type="entry name" value="HIS_KIN"/>
    <property type="match status" value="1"/>
</dbReference>
<keyword evidence="6" id="KW-0732">Signal</keyword>
<dbReference type="SMART" id="SM00388">
    <property type="entry name" value="HisKA"/>
    <property type="match status" value="1"/>
</dbReference>
<feature type="chain" id="PRO_5015681365" description="histidine kinase" evidence="6">
    <location>
        <begin position="24"/>
        <end position="648"/>
    </location>
</feature>
<dbReference type="InterPro" id="IPR005467">
    <property type="entry name" value="His_kinase_dom"/>
</dbReference>
<keyword evidence="5" id="KW-0812">Transmembrane</keyword>
<feature type="transmembrane region" description="Helical" evidence="5">
    <location>
        <begin position="242"/>
        <end position="263"/>
    </location>
</feature>
<keyword evidence="9" id="KW-1185">Reference proteome</keyword>
<dbReference type="EMBL" id="QEKO01000002">
    <property type="protein sequence ID" value="PVY62460.1"/>
    <property type="molecule type" value="Genomic_DNA"/>
</dbReference>
<keyword evidence="5" id="KW-0472">Membrane</keyword>
<feature type="domain" description="Histidine kinase" evidence="7">
    <location>
        <begin position="418"/>
        <end position="631"/>
    </location>
</feature>
<feature type="transmembrane region" description="Helical" evidence="5">
    <location>
        <begin position="366"/>
        <end position="385"/>
    </location>
</feature>
<evidence type="ECO:0000259" key="7">
    <source>
        <dbReference type="PROSITE" id="PS50109"/>
    </source>
</evidence>
<gene>
    <name evidence="8" type="ORF">C7440_1954</name>
</gene>
<dbReference type="InterPro" id="IPR004358">
    <property type="entry name" value="Sig_transdc_His_kin-like_C"/>
</dbReference>
<name>A0A2U1CN74_9BURK</name>
<dbReference type="SUPFAM" id="SSF47384">
    <property type="entry name" value="Homodimeric domain of signal transducing histidine kinase"/>
    <property type="match status" value="1"/>
</dbReference>
<feature type="transmembrane region" description="Helical" evidence="5">
    <location>
        <begin position="179"/>
        <end position="198"/>
    </location>
</feature>
<dbReference type="EC" id="2.7.13.3" evidence="2"/>
<reference evidence="8 9" key="1">
    <citation type="submission" date="2018-04" db="EMBL/GenBank/DDBJ databases">
        <title>Genomic Encyclopedia of Type Strains, Phase IV (KMG-IV): sequencing the most valuable type-strain genomes for metagenomic binning, comparative biology and taxonomic classification.</title>
        <authorList>
            <person name="Goeker M."/>
        </authorList>
    </citation>
    <scope>NUCLEOTIDE SEQUENCE [LARGE SCALE GENOMIC DNA]</scope>
    <source>
        <strain evidence="8 9">DSM 10065</strain>
    </source>
</reference>
<evidence type="ECO:0000256" key="2">
    <source>
        <dbReference type="ARBA" id="ARBA00012438"/>
    </source>
</evidence>
<feature type="transmembrane region" description="Helical" evidence="5">
    <location>
        <begin position="334"/>
        <end position="354"/>
    </location>
</feature>
<evidence type="ECO:0000313" key="9">
    <source>
        <dbReference type="Proteomes" id="UP000246145"/>
    </source>
</evidence>
<keyword evidence="5" id="KW-1133">Transmembrane helix</keyword>
<dbReference type="OrthoDB" id="8807260at2"/>
<feature type="signal peptide" evidence="6">
    <location>
        <begin position="1"/>
        <end position="23"/>
    </location>
</feature>
<evidence type="ECO:0000313" key="8">
    <source>
        <dbReference type="EMBL" id="PVY62460.1"/>
    </source>
</evidence>
<keyword evidence="3" id="KW-0597">Phosphoprotein</keyword>
<comment type="caution">
    <text evidence="8">The sequence shown here is derived from an EMBL/GenBank/DDBJ whole genome shotgun (WGS) entry which is preliminary data.</text>
</comment>
<dbReference type="SMART" id="SM00387">
    <property type="entry name" value="HATPase_c"/>
    <property type="match status" value="1"/>
</dbReference>
<accession>A0A2U1CN74</accession>
<dbReference type="CDD" id="cd00075">
    <property type="entry name" value="HATPase"/>
    <property type="match status" value="1"/>
</dbReference>
<dbReference type="PANTHER" id="PTHR43547:SF2">
    <property type="entry name" value="HYBRID SIGNAL TRANSDUCTION HISTIDINE KINASE C"/>
    <property type="match status" value="1"/>
</dbReference>
<feature type="transmembrane region" description="Helical" evidence="5">
    <location>
        <begin position="210"/>
        <end position="230"/>
    </location>
</feature>